<evidence type="ECO:0000256" key="8">
    <source>
        <dbReference type="ARBA" id="ARBA00023125"/>
    </source>
</evidence>
<feature type="region of interest" description="Disordered" evidence="12">
    <location>
        <begin position="121"/>
        <end position="142"/>
    </location>
</feature>
<dbReference type="SMART" id="SM00980">
    <property type="entry name" value="THAP"/>
    <property type="match status" value="1"/>
</dbReference>
<dbReference type="PANTHER" id="PTHR46600:SF1">
    <property type="entry name" value="THAP DOMAIN-CONTAINING PROTEIN 1"/>
    <property type="match status" value="1"/>
</dbReference>
<evidence type="ECO:0000256" key="12">
    <source>
        <dbReference type="SAM" id="MobiDB-lite"/>
    </source>
</evidence>
<keyword evidence="8" id="KW-0238">DNA-binding</keyword>
<sequence>MPSANCAFYGCFSSGRKKISLFKIPVVSARDGDHVKSLKQNAREEWLRLILRMREMTPDLKKQIENNNIHLCELHFKPECINVSPKRKDLVCGSVPTENLPTRSHEKPTTKNKDHCAVTKIKKASRRKSRSSKLPAKPKAPLAACGPEKLHATLKATRLECKELEGRLQNLERNIETNGLGISESTEKDILKIMAGKNLEENPHMKFFWEQQMKLLQTSKMGRRYDPQIIRFALSLHAKSASAYRELQDSGALILPSERVLRDYKNYYKPKAGINKENVESLREKHLHFKRYICVVMDEMKIQSNLVFDKHSGELIGFIDLGDPMINYANIQEEDMVAYHALAFLVCGLCTDLKHIIGYYFTGNVTSYQLMPMFWKIVSVLEVAVNLLVVAAVNDGASPNRKFFNLHINLAEEIKCDVVYKTHNVFAMSRYMYFFADSPHLMKTSRNCLYNSGSGSHSRYMWNNGNYLLFKHIADLFYSDKDFALHSLPKLTLDHVILTPYCKMKVKLAVQVLSKSVVLRCRKVIEKMSLLEDWRMSTLTRPGEYSADERAKMFLSLQTYNGLKIFVLSHVEAIKFLLKQGFQYVLTERFMQDVLEDYFGHQRARGYRSDNLTAQQFGYNDLTIATQRDIAPVIRGNVGGRYEVRKWQTVSDEPVKKRVKKTKKSRIPIENNKKDCGISILQ</sequence>
<keyword evidence="9" id="KW-0804">Transcription</keyword>
<comment type="subcellular location">
    <subcellularLocation>
        <location evidence="1">Nucleus</location>
        <location evidence="1">Nucleoplasm</location>
    </subcellularLocation>
</comment>
<dbReference type="GO" id="GO:0008270">
    <property type="term" value="F:zinc ion binding"/>
    <property type="evidence" value="ECO:0007669"/>
    <property type="project" value="UniProtKB-KW"/>
</dbReference>
<dbReference type="SUPFAM" id="SSF57716">
    <property type="entry name" value="Glucocorticoid receptor-like (DNA-binding domain)"/>
    <property type="match status" value="1"/>
</dbReference>
<dbReference type="Proteomes" id="UP001152795">
    <property type="component" value="Unassembled WGS sequence"/>
</dbReference>
<comment type="similarity">
    <text evidence="2">Belongs to the THAP1 family.</text>
</comment>
<evidence type="ECO:0000256" key="10">
    <source>
        <dbReference type="ARBA" id="ARBA00023242"/>
    </source>
</evidence>
<keyword evidence="10" id="KW-0539">Nucleus</keyword>
<accession>A0A6S7FP07</accession>
<dbReference type="OrthoDB" id="5972980at2759"/>
<evidence type="ECO:0000256" key="5">
    <source>
        <dbReference type="ARBA" id="ARBA00022833"/>
    </source>
</evidence>
<dbReference type="EMBL" id="CACRXK020000064">
    <property type="protein sequence ID" value="CAB3977719.1"/>
    <property type="molecule type" value="Genomic_DNA"/>
</dbReference>
<dbReference type="AlphaFoldDB" id="A0A6S7FP07"/>
<keyword evidence="5" id="KW-0862">Zinc</keyword>
<keyword evidence="14" id="KW-1185">Reference proteome</keyword>
<feature type="compositionally biased region" description="Basic residues" evidence="12">
    <location>
        <begin position="121"/>
        <end position="131"/>
    </location>
</feature>
<evidence type="ECO:0000313" key="13">
    <source>
        <dbReference type="EMBL" id="CAB3977719.1"/>
    </source>
</evidence>
<feature type="compositionally biased region" description="Low complexity" evidence="12">
    <location>
        <begin position="132"/>
        <end position="142"/>
    </location>
</feature>
<dbReference type="InterPro" id="IPR026516">
    <property type="entry name" value="THAP1/10"/>
</dbReference>
<evidence type="ECO:0000256" key="2">
    <source>
        <dbReference type="ARBA" id="ARBA00006177"/>
    </source>
</evidence>
<evidence type="ECO:0000313" key="14">
    <source>
        <dbReference type="Proteomes" id="UP001152795"/>
    </source>
</evidence>
<dbReference type="PROSITE" id="PS50950">
    <property type="entry name" value="ZF_THAP"/>
    <property type="match status" value="1"/>
</dbReference>
<evidence type="ECO:0000256" key="3">
    <source>
        <dbReference type="ARBA" id="ARBA00022723"/>
    </source>
</evidence>
<comment type="caution">
    <text evidence="13">The sequence shown here is derived from an EMBL/GenBank/DDBJ whole genome shotgun (WGS) entry which is preliminary data.</text>
</comment>
<evidence type="ECO:0000256" key="6">
    <source>
        <dbReference type="ARBA" id="ARBA00023015"/>
    </source>
</evidence>
<dbReference type="InterPro" id="IPR006612">
    <property type="entry name" value="THAP_Znf"/>
</dbReference>
<reference evidence="13" key="1">
    <citation type="submission" date="2020-04" db="EMBL/GenBank/DDBJ databases">
        <authorList>
            <person name="Alioto T."/>
            <person name="Alioto T."/>
            <person name="Gomez Garrido J."/>
        </authorList>
    </citation>
    <scope>NUCLEOTIDE SEQUENCE</scope>
    <source>
        <strain evidence="13">A484AB</strain>
    </source>
</reference>
<evidence type="ECO:0000256" key="7">
    <source>
        <dbReference type="ARBA" id="ARBA00023054"/>
    </source>
</evidence>
<gene>
    <name evidence="13" type="ORF">PACLA_8A039037</name>
</gene>
<protein>
    <submittedName>
        <fullName evidence="13">Transposable element P transposase</fullName>
    </submittedName>
</protein>
<dbReference type="Pfam" id="PF21787">
    <property type="entry name" value="TNP-like_RNaseH_N"/>
    <property type="match status" value="1"/>
</dbReference>
<keyword evidence="7" id="KW-0175">Coiled coil</keyword>
<dbReference type="GO" id="GO:0005654">
    <property type="term" value="C:nucleoplasm"/>
    <property type="evidence" value="ECO:0007669"/>
    <property type="project" value="UniProtKB-SubCell"/>
</dbReference>
<keyword evidence="4" id="KW-0863">Zinc-finger</keyword>
<organism evidence="13 14">
    <name type="scientific">Paramuricea clavata</name>
    <name type="common">Red gorgonian</name>
    <name type="synonym">Violescent sea-whip</name>
    <dbReference type="NCBI Taxonomy" id="317549"/>
    <lineage>
        <taxon>Eukaryota</taxon>
        <taxon>Metazoa</taxon>
        <taxon>Cnidaria</taxon>
        <taxon>Anthozoa</taxon>
        <taxon>Octocorallia</taxon>
        <taxon>Malacalcyonacea</taxon>
        <taxon>Plexauridae</taxon>
        <taxon>Paramuricea</taxon>
    </lineage>
</organism>
<evidence type="ECO:0000256" key="11">
    <source>
        <dbReference type="ARBA" id="ARBA00023306"/>
    </source>
</evidence>
<keyword evidence="11" id="KW-0131">Cell cycle</keyword>
<dbReference type="Pfam" id="PF21788">
    <property type="entry name" value="TNP-like_GBD"/>
    <property type="match status" value="1"/>
</dbReference>
<dbReference type="PANTHER" id="PTHR46600">
    <property type="entry name" value="THAP DOMAIN-CONTAINING"/>
    <property type="match status" value="1"/>
</dbReference>
<evidence type="ECO:0000256" key="1">
    <source>
        <dbReference type="ARBA" id="ARBA00004642"/>
    </source>
</evidence>
<dbReference type="InterPro" id="IPR048365">
    <property type="entry name" value="TNP-like_RNaseH_N"/>
</dbReference>
<proteinExistence type="inferred from homology"/>
<dbReference type="GO" id="GO:0043565">
    <property type="term" value="F:sequence-specific DNA binding"/>
    <property type="evidence" value="ECO:0007669"/>
    <property type="project" value="InterPro"/>
</dbReference>
<keyword evidence="3" id="KW-0479">Metal-binding</keyword>
<dbReference type="InterPro" id="IPR048366">
    <property type="entry name" value="TNP-like_GBD"/>
</dbReference>
<keyword evidence="6" id="KW-0805">Transcription regulation</keyword>
<name>A0A6S7FP07_PARCT</name>
<dbReference type="Pfam" id="PF05485">
    <property type="entry name" value="THAP"/>
    <property type="match status" value="1"/>
</dbReference>
<evidence type="ECO:0000256" key="9">
    <source>
        <dbReference type="ARBA" id="ARBA00023163"/>
    </source>
</evidence>
<evidence type="ECO:0000256" key="4">
    <source>
        <dbReference type="ARBA" id="ARBA00022771"/>
    </source>
</evidence>